<keyword evidence="4" id="KW-1185">Reference proteome</keyword>
<accession>A0A9P5NSW8</accession>
<dbReference type="AlphaFoldDB" id="A0A9P5NSW8"/>
<evidence type="ECO:0000259" key="2">
    <source>
        <dbReference type="Pfam" id="PF20151"/>
    </source>
</evidence>
<dbReference type="InterPro" id="IPR045340">
    <property type="entry name" value="DUF6533"/>
</dbReference>
<evidence type="ECO:0000313" key="4">
    <source>
        <dbReference type="Proteomes" id="UP000724874"/>
    </source>
</evidence>
<dbReference type="Proteomes" id="UP000724874">
    <property type="component" value="Unassembled WGS sequence"/>
</dbReference>
<protein>
    <recommendedName>
        <fullName evidence="2">DUF6533 domain-containing protein</fullName>
    </recommendedName>
</protein>
<keyword evidence="1" id="KW-0812">Transmembrane</keyword>
<evidence type="ECO:0000313" key="3">
    <source>
        <dbReference type="EMBL" id="KAF8902738.1"/>
    </source>
</evidence>
<feature type="transmembrane region" description="Helical" evidence="1">
    <location>
        <begin position="175"/>
        <end position="195"/>
    </location>
</feature>
<feature type="transmembrane region" description="Helical" evidence="1">
    <location>
        <begin position="12"/>
        <end position="34"/>
    </location>
</feature>
<evidence type="ECO:0000256" key="1">
    <source>
        <dbReference type="SAM" id="Phobius"/>
    </source>
</evidence>
<keyword evidence="1" id="KW-0472">Membrane</keyword>
<name>A0A9P5NSW8_GYMJU</name>
<dbReference type="Pfam" id="PF20151">
    <property type="entry name" value="DUF6533"/>
    <property type="match status" value="1"/>
</dbReference>
<dbReference type="OrthoDB" id="2638860at2759"/>
<reference evidence="3" key="1">
    <citation type="submission" date="2020-11" db="EMBL/GenBank/DDBJ databases">
        <authorList>
            <consortium name="DOE Joint Genome Institute"/>
            <person name="Ahrendt S."/>
            <person name="Riley R."/>
            <person name="Andreopoulos W."/>
            <person name="LaButti K."/>
            <person name="Pangilinan J."/>
            <person name="Ruiz-duenas F.J."/>
            <person name="Barrasa J.M."/>
            <person name="Sanchez-Garcia M."/>
            <person name="Camarero S."/>
            <person name="Miyauchi S."/>
            <person name="Serrano A."/>
            <person name="Linde D."/>
            <person name="Babiker R."/>
            <person name="Drula E."/>
            <person name="Ayuso-Fernandez I."/>
            <person name="Pacheco R."/>
            <person name="Padilla G."/>
            <person name="Ferreira P."/>
            <person name="Barriuso J."/>
            <person name="Kellner H."/>
            <person name="Castanera R."/>
            <person name="Alfaro M."/>
            <person name="Ramirez L."/>
            <person name="Pisabarro A.G."/>
            <person name="Kuo A."/>
            <person name="Tritt A."/>
            <person name="Lipzen A."/>
            <person name="He G."/>
            <person name="Yan M."/>
            <person name="Ng V."/>
            <person name="Cullen D."/>
            <person name="Martin F."/>
            <person name="Rosso M.-N."/>
            <person name="Henrissat B."/>
            <person name="Hibbett D."/>
            <person name="Martinez A.T."/>
            <person name="Grigoriev I.V."/>
        </authorList>
    </citation>
    <scope>NUCLEOTIDE SEQUENCE</scope>
    <source>
        <strain evidence="3">AH 44721</strain>
    </source>
</reference>
<feature type="transmembrane region" description="Helical" evidence="1">
    <location>
        <begin position="256"/>
        <end position="277"/>
    </location>
</feature>
<proteinExistence type="predicted"/>
<feature type="transmembrane region" description="Helical" evidence="1">
    <location>
        <begin position="55"/>
        <end position="80"/>
    </location>
</feature>
<dbReference type="EMBL" id="JADNYJ010000034">
    <property type="protein sequence ID" value="KAF8902738.1"/>
    <property type="molecule type" value="Genomic_DNA"/>
</dbReference>
<feature type="transmembrane region" description="Helical" evidence="1">
    <location>
        <begin position="232"/>
        <end position="250"/>
    </location>
</feature>
<sequence>MADLTQASVDWLYADQALSILFLATATCVIYDHITTLDEEVELIWKRPKWTRVQFFFFINRYVGDAMQLYGAFVFVRHILGHTNDVSNYSTILLANLGGIVMGAMQCIMIYRISSMYENKERAILLLYIGLVFEWLAVVLIHSLCFVFKDLAAPDPAPDVVPCAQISFPPWLYTMWIPIAGFDFLLMSLTLSPAVKHYRSMKSMKMAGLLSGSTIRHGAESSLAYILLRDSITFPFIELLVSLGNLIVFMQEPVLAAQLSLSIALFIPCVVGSRLILNLRETYYQPFLHECKEPPDTGLGSDDSSADNMNMDIIIISGSHAEEN</sequence>
<feature type="transmembrane region" description="Helical" evidence="1">
    <location>
        <begin position="92"/>
        <end position="113"/>
    </location>
</feature>
<comment type="caution">
    <text evidence="3">The sequence shown here is derived from an EMBL/GenBank/DDBJ whole genome shotgun (WGS) entry which is preliminary data.</text>
</comment>
<gene>
    <name evidence="3" type="ORF">CPB84DRAFT_831469</name>
</gene>
<feature type="transmembrane region" description="Helical" evidence="1">
    <location>
        <begin position="125"/>
        <end position="149"/>
    </location>
</feature>
<keyword evidence="1" id="KW-1133">Transmembrane helix</keyword>
<organism evidence="3 4">
    <name type="scientific">Gymnopilus junonius</name>
    <name type="common">Spectacular rustgill mushroom</name>
    <name type="synonym">Gymnopilus spectabilis subsp. junonius</name>
    <dbReference type="NCBI Taxonomy" id="109634"/>
    <lineage>
        <taxon>Eukaryota</taxon>
        <taxon>Fungi</taxon>
        <taxon>Dikarya</taxon>
        <taxon>Basidiomycota</taxon>
        <taxon>Agaricomycotina</taxon>
        <taxon>Agaricomycetes</taxon>
        <taxon>Agaricomycetidae</taxon>
        <taxon>Agaricales</taxon>
        <taxon>Agaricineae</taxon>
        <taxon>Hymenogastraceae</taxon>
        <taxon>Gymnopilus</taxon>
    </lineage>
</organism>
<feature type="domain" description="DUF6533" evidence="2">
    <location>
        <begin position="22"/>
        <end position="64"/>
    </location>
</feature>